<sequence>MSKEVKERFLFHYSSVKVQADSTLLAASLGRGVWRKPVGQDTWQRLGDGWDSDMHTNRLHLYDNRAYACTNKGLLQLAEDGSWRMTDLEVTCYQFLEFGRSALAGTAYGLWVRKHGMWEPASHAQSAVYDVLYVPEFIILALDDGIAVYDRYTCEWSEHKLETAITSLAVYHGFLLGTTEKGELLVGNKRGGFTKVNYPNLFVFSLVTRQGRVYACTDHGLFRIGRLYEDITLFSVKLGLPVTDADVDVHQLYMATLFQGVQTMPIG</sequence>
<gene>
    <name evidence="1" type="ORF">B5M42_05495</name>
</gene>
<dbReference type="EMBL" id="MYFO01000005">
    <property type="protein sequence ID" value="TFE90122.1"/>
    <property type="molecule type" value="Genomic_DNA"/>
</dbReference>
<evidence type="ECO:0000313" key="1">
    <source>
        <dbReference type="EMBL" id="TFE90122.1"/>
    </source>
</evidence>
<dbReference type="AlphaFoldDB" id="A0A4Y8Q703"/>
<name>A0A4Y8Q703_9BACL</name>
<dbReference type="Proteomes" id="UP000298246">
    <property type="component" value="Unassembled WGS sequence"/>
</dbReference>
<dbReference type="OrthoDB" id="2545093at2"/>
<evidence type="ECO:0000313" key="2">
    <source>
        <dbReference type="Proteomes" id="UP000298246"/>
    </source>
</evidence>
<comment type="caution">
    <text evidence="1">The sequence shown here is derived from an EMBL/GenBank/DDBJ whole genome shotgun (WGS) entry which is preliminary data.</text>
</comment>
<keyword evidence="2" id="KW-1185">Reference proteome</keyword>
<dbReference type="RefSeq" id="WP_134750570.1">
    <property type="nucleotide sequence ID" value="NZ_MYFO02000001.1"/>
</dbReference>
<accession>A0A4Y8Q703</accession>
<proteinExistence type="predicted"/>
<reference evidence="1 2" key="1">
    <citation type="submission" date="2017-03" db="EMBL/GenBank/DDBJ databases">
        <title>Isolation of Levoglucosan Utilizing Bacteria.</title>
        <authorList>
            <person name="Arya A.S."/>
        </authorList>
    </citation>
    <scope>NUCLEOTIDE SEQUENCE [LARGE SCALE GENOMIC DNA]</scope>
    <source>
        <strain evidence="1 2">MEC069</strain>
    </source>
</reference>
<organism evidence="1 2">
    <name type="scientific">Paenibacillus athensensis</name>
    <dbReference type="NCBI Taxonomy" id="1967502"/>
    <lineage>
        <taxon>Bacteria</taxon>
        <taxon>Bacillati</taxon>
        <taxon>Bacillota</taxon>
        <taxon>Bacilli</taxon>
        <taxon>Bacillales</taxon>
        <taxon>Paenibacillaceae</taxon>
        <taxon>Paenibacillus</taxon>
    </lineage>
</organism>
<protein>
    <submittedName>
        <fullName evidence="1">Uncharacterized protein</fullName>
    </submittedName>
</protein>